<dbReference type="EMBL" id="LNXY01000027">
    <property type="protein sequence ID" value="KTC85584.1"/>
    <property type="molecule type" value="Genomic_DNA"/>
</dbReference>
<evidence type="ECO:0000313" key="2">
    <source>
        <dbReference type="EMBL" id="KTC85584.1"/>
    </source>
</evidence>
<dbReference type="Proteomes" id="UP000054736">
    <property type="component" value="Unassembled WGS sequence"/>
</dbReference>
<proteinExistence type="predicted"/>
<protein>
    <submittedName>
        <fullName evidence="2">Uncharacterized protein</fullName>
    </submittedName>
</protein>
<evidence type="ECO:0000313" key="3">
    <source>
        <dbReference type="Proteomes" id="UP000054736"/>
    </source>
</evidence>
<feature type="compositionally biased region" description="Basic and acidic residues" evidence="1">
    <location>
        <begin position="597"/>
        <end position="612"/>
    </location>
</feature>
<feature type="compositionally biased region" description="Basic and acidic residues" evidence="1">
    <location>
        <begin position="650"/>
        <end position="661"/>
    </location>
</feature>
<feature type="region of interest" description="Disordered" evidence="1">
    <location>
        <begin position="591"/>
        <end position="616"/>
    </location>
</feature>
<keyword evidence="3" id="KW-1185">Reference proteome</keyword>
<comment type="caution">
    <text evidence="2">The sequence shown here is derived from an EMBL/GenBank/DDBJ whole genome shotgun (WGS) entry which is preliminary data.</text>
</comment>
<feature type="compositionally biased region" description="Acidic residues" evidence="1">
    <location>
        <begin position="636"/>
        <end position="649"/>
    </location>
</feature>
<name>A0A0W0SQE5_9GAMM</name>
<dbReference type="OrthoDB" id="5651004at2"/>
<evidence type="ECO:0000256" key="1">
    <source>
        <dbReference type="SAM" id="MobiDB-lite"/>
    </source>
</evidence>
<dbReference type="PATRIC" id="fig|1212489.4.peg.2019"/>
<dbReference type="STRING" id="1212489.Ldro_1909"/>
<sequence>MKISDVKTALNQYVANVSYLRSKWKESHIKVLEIFYNKINGNVEEVVEDRELTDEEYIELAIIIRGKNSWTEHPSSITLGALANKLGGKKAVNHFKSEKLSAIYLRLLEEYTVEEKKEEPEEKESLLTGKDEEHGYLLAQLLDALTPIVPSDEPQAFLAEICAQANKEVLDNKLQFISKLVDAKVFDKSAYLLVLKSNNAQLITDLLILLSNHGLCKEINLEKLESLDNQDAAVVSPPEVKKLVLLRKILAFFGPIPLLMMQTNLTALFKNDELWSDLLGIVEGLHSAEHLKSSFVTELFAHPESIRRSKEISRVIAHFRQADWELEHCWNDLLKTGDIFNVELAASKLCQLTLDSFQERLVLDCLFAVPHYGVNIAEGVYILISSSHFDEKDLRAVLEVPEHAEALAEGIVLARKSSNYNTETRNFISQAPAFALGLASVYKLLDLTQLNTSESRGLVLSRSSEASVAALILQRMSENNLFNKEYSESYGNLKRLYENKLIGRRFSGLQTTLLEAKLFNQSNFDLLCENAEHCKDLAEASSILASKDKLTQSNLELLFENAADAKNVASILCGEELQSKQPKHAKLRDAFFPADSSKSDSSDEELDKERSSKLTKKKPSAWFNFVEFISGNGQSSEEEEDTDEEDTDDEQKHREAIVTNP</sequence>
<dbReference type="RefSeq" id="WP_058496207.1">
    <property type="nucleotide sequence ID" value="NZ_CAAAIU010000005.1"/>
</dbReference>
<reference evidence="2 3" key="1">
    <citation type="submission" date="2015-11" db="EMBL/GenBank/DDBJ databases">
        <title>Genomic analysis of 38 Legionella species identifies large and diverse effector repertoires.</title>
        <authorList>
            <person name="Burstein D."/>
            <person name="Amaro F."/>
            <person name="Zusman T."/>
            <person name="Lifshitz Z."/>
            <person name="Cohen O."/>
            <person name="Gilbert J.A."/>
            <person name="Pupko T."/>
            <person name="Shuman H.A."/>
            <person name="Segal G."/>
        </authorList>
    </citation>
    <scope>NUCLEOTIDE SEQUENCE [LARGE SCALE GENOMIC DNA]</scope>
    <source>
        <strain evidence="2 3">ATCC 700990</strain>
    </source>
</reference>
<feature type="region of interest" description="Disordered" evidence="1">
    <location>
        <begin position="630"/>
        <end position="661"/>
    </location>
</feature>
<dbReference type="AlphaFoldDB" id="A0A0W0SQE5"/>
<organism evidence="2 3">
    <name type="scientific">Legionella drozanskii LLAP-1</name>
    <dbReference type="NCBI Taxonomy" id="1212489"/>
    <lineage>
        <taxon>Bacteria</taxon>
        <taxon>Pseudomonadati</taxon>
        <taxon>Pseudomonadota</taxon>
        <taxon>Gammaproteobacteria</taxon>
        <taxon>Legionellales</taxon>
        <taxon>Legionellaceae</taxon>
        <taxon>Legionella</taxon>
    </lineage>
</organism>
<accession>A0A0W0SQE5</accession>
<gene>
    <name evidence="2" type="ORF">Ldro_1909</name>
</gene>